<dbReference type="AlphaFoldDB" id="A0A8E2EWK8"/>
<dbReference type="OrthoDB" id="5343383at2759"/>
<organism evidence="1 2">
    <name type="scientific">Glonium stellatum</name>
    <dbReference type="NCBI Taxonomy" id="574774"/>
    <lineage>
        <taxon>Eukaryota</taxon>
        <taxon>Fungi</taxon>
        <taxon>Dikarya</taxon>
        <taxon>Ascomycota</taxon>
        <taxon>Pezizomycotina</taxon>
        <taxon>Dothideomycetes</taxon>
        <taxon>Pleosporomycetidae</taxon>
        <taxon>Gloniales</taxon>
        <taxon>Gloniaceae</taxon>
        <taxon>Glonium</taxon>
    </lineage>
</organism>
<evidence type="ECO:0000313" key="2">
    <source>
        <dbReference type="Proteomes" id="UP000250140"/>
    </source>
</evidence>
<name>A0A8E2EWK8_9PEZI</name>
<feature type="non-terminal residue" evidence="1">
    <location>
        <position position="1"/>
    </location>
</feature>
<gene>
    <name evidence="1" type="ORF">AOQ84DRAFT_411663</name>
</gene>
<dbReference type="Proteomes" id="UP000250140">
    <property type="component" value="Unassembled WGS sequence"/>
</dbReference>
<protein>
    <submittedName>
        <fullName evidence="1">Uncharacterized protein</fullName>
    </submittedName>
</protein>
<sequence length="153" mass="17346">LTMSLPPDPRVDGDPEYNREEIITAVTEFYKSLARLPYIELADILIPPPDGWPHITEEKFAALRKNHEVIELIRHLPYMNMSRHEYMIAPDTYPIDYRGKGFNEGEVSEESAGRAIPPGLEVPEWVVPLTYGSRDGTYLMLDTTDGMSSSFSS</sequence>
<keyword evidence="2" id="KW-1185">Reference proteome</keyword>
<accession>A0A8E2EWK8</accession>
<reference evidence="1 2" key="1">
    <citation type="journal article" date="2016" name="Nat. Commun.">
        <title>Ectomycorrhizal ecology is imprinted in the genome of the dominant symbiotic fungus Cenococcum geophilum.</title>
        <authorList>
            <consortium name="DOE Joint Genome Institute"/>
            <person name="Peter M."/>
            <person name="Kohler A."/>
            <person name="Ohm R.A."/>
            <person name="Kuo A."/>
            <person name="Krutzmann J."/>
            <person name="Morin E."/>
            <person name="Arend M."/>
            <person name="Barry K.W."/>
            <person name="Binder M."/>
            <person name="Choi C."/>
            <person name="Clum A."/>
            <person name="Copeland A."/>
            <person name="Grisel N."/>
            <person name="Haridas S."/>
            <person name="Kipfer T."/>
            <person name="LaButti K."/>
            <person name="Lindquist E."/>
            <person name="Lipzen A."/>
            <person name="Maire R."/>
            <person name="Meier B."/>
            <person name="Mihaltcheva S."/>
            <person name="Molinier V."/>
            <person name="Murat C."/>
            <person name="Poggeler S."/>
            <person name="Quandt C.A."/>
            <person name="Sperisen C."/>
            <person name="Tritt A."/>
            <person name="Tisserant E."/>
            <person name="Crous P.W."/>
            <person name="Henrissat B."/>
            <person name="Nehls U."/>
            <person name="Egli S."/>
            <person name="Spatafora J.W."/>
            <person name="Grigoriev I.V."/>
            <person name="Martin F.M."/>
        </authorList>
    </citation>
    <scope>NUCLEOTIDE SEQUENCE [LARGE SCALE GENOMIC DNA]</scope>
    <source>
        <strain evidence="1 2">CBS 207.34</strain>
    </source>
</reference>
<evidence type="ECO:0000313" key="1">
    <source>
        <dbReference type="EMBL" id="OCL06226.1"/>
    </source>
</evidence>
<dbReference type="EMBL" id="KV750108">
    <property type="protein sequence ID" value="OCL06226.1"/>
    <property type="molecule type" value="Genomic_DNA"/>
</dbReference>
<proteinExistence type="predicted"/>